<proteinExistence type="predicted"/>
<dbReference type="RefSeq" id="WP_104982253.1">
    <property type="nucleotide sequence ID" value="NZ_CP012673.1"/>
</dbReference>
<dbReference type="AlphaFoldDB" id="A0A2L0EWF1"/>
<dbReference type="InterPro" id="IPR045680">
    <property type="entry name" value="DUF6200"/>
</dbReference>
<dbReference type="EMBL" id="CP012673">
    <property type="protein sequence ID" value="AUX43595.1"/>
    <property type="molecule type" value="Genomic_DNA"/>
</dbReference>
<name>A0A2L0EWF1_SORCE</name>
<dbReference type="Proteomes" id="UP000238348">
    <property type="component" value="Chromosome"/>
</dbReference>
<sequence>MTVTYNVSTSTATPATTAADPLSSATFVDLGKQKRKDIKRLRKGQGPLAQAVIDTVAELKASGSALSGPVVVVVEEKARKGLRFF</sequence>
<protein>
    <submittedName>
        <fullName evidence="1">Uncharacterized protein</fullName>
    </submittedName>
</protein>
<dbReference type="Pfam" id="PF19702">
    <property type="entry name" value="DUF6200"/>
    <property type="match status" value="1"/>
</dbReference>
<evidence type="ECO:0000313" key="1">
    <source>
        <dbReference type="EMBL" id="AUX43595.1"/>
    </source>
</evidence>
<dbReference type="OrthoDB" id="9962674at2"/>
<accession>A0A2L0EWF1</accession>
<gene>
    <name evidence="1" type="ORF">SOCE26_050450</name>
</gene>
<reference evidence="1 2" key="1">
    <citation type="submission" date="2015-09" db="EMBL/GenBank/DDBJ databases">
        <title>Sorangium comparison.</title>
        <authorList>
            <person name="Zaburannyi N."/>
            <person name="Bunk B."/>
            <person name="Overmann J."/>
            <person name="Mueller R."/>
        </authorList>
    </citation>
    <scope>NUCLEOTIDE SEQUENCE [LARGE SCALE GENOMIC DNA]</scope>
    <source>
        <strain evidence="1 2">So ce26</strain>
    </source>
</reference>
<organism evidence="1 2">
    <name type="scientific">Sorangium cellulosum</name>
    <name type="common">Polyangium cellulosum</name>
    <dbReference type="NCBI Taxonomy" id="56"/>
    <lineage>
        <taxon>Bacteria</taxon>
        <taxon>Pseudomonadati</taxon>
        <taxon>Myxococcota</taxon>
        <taxon>Polyangia</taxon>
        <taxon>Polyangiales</taxon>
        <taxon>Polyangiaceae</taxon>
        <taxon>Sorangium</taxon>
    </lineage>
</organism>
<evidence type="ECO:0000313" key="2">
    <source>
        <dbReference type="Proteomes" id="UP000238348"/>
    </source>
</evidence>